<dbReference type="EMBL" id="VJZA01000086">
    <property type="protein sequence ID" value="TVT17122.1"/>
    <property type="molecule type" value="Genomic_DNA"/>
</dbReference>
<dbReference type="Proteomes" id="UP000318578">
    <property type="component" value="Unassembled WGS sequence"/>
</dbReference>
<accession>A0A557ZYN3</accession>
<evidence type="ECO:0000313" key="2">
    <source>
        <dbReference type="Proteomes" id="UP000318578"/>
    </source>
</evidence>
<dbReference type="AlphaFoldDB" id="A0A557ZYN3"/>
<proteinExistence type="predicted"/>
<name>A0A557ZYN3_9PSEU</name>
<dbReference type="RefSeq" id="WP_144643752.1">
    <property type="nucleotide sequence ID" value="NZ_BNAX01000030.1"/>
</dbReference>
<keyword evidence="2" id="KW-1185">Reference proteome</keyword>
<dbReference type="SUPFAM" id="SSF56601">
    <property type="entry name" value="beta-lactamase/transpeptidase-like"/>
    <property type="match status" value="1"/>
</dbReference>
<gene>
    <name evidence="1" type="ORF">FNH06_32555</name>
</gene>
<evidence type="ECO:0008006" key="3">
    <source>
        <dbReference type="Google" id="ProtNLM"/>
    </source>
</evidence>
<protein>
    <recommendedName>
        <fullName evidence="3">Serine hydrolase</fullName>
    </recommendedName>
</protein>
<evidence type="ECO:0000313" key="1">
    <source>
        <dbReference type="EMBL" id="TVT17122.1"/>
    </source>
</evidence>
<dbReference type="InterPro" id="IPR012338">
    <property type="entry name" value="Beta-lactam/transpept-like"/>
</dbReference>
<comment type="caution">
    <text evidence="1">The sequence shown here is derived from an EMBL/GenBank/DDBJ whole genome shotgun (WGS) entry which is preliminary data.</text>
</comment>
<organism evidence="1 2">
    <name type="scientific">Amycolatopsis acidiphila</name>
    <dbReference type="NCBI Taxonomy" id="715473"/>
    <lineage>
        <taxon>Bacteria</taxon>
        <taxon>Bacillati</taxon>
        <taxon>Actinomycetota</taxon>
        <taxon>Actinomycetes</taxon>
        <taxon>Pseudonocardiales</taxon>
        <taxon>Pseudonocardiaceae</taxon>
        <taxon>Amycolatopsis</taxon>
    </lineage>
</organism>
<dbReference type="OrthoDB" id="4981298at2"/>
<reference evidence="1 2" key="1">
    <citation type="submission" date="2019-07" db="EMBL/GenBank/DDBJ databases">
        <title>New species of Amycolatopsis and Streptomyces.</title>
        <authorList>
            <person name="Duangmal K."/>
            <person name="Teo W.F.A."/>
            <person name="Lipun K."/>
        </authorList>
    </citation>
    <scope>NUCLEOTIDE SEQUENCE [LARGE SCALE GENOMIC DNA]</scope>
    <source>
        <strain evidence="1 2">JCM 30562</strain>
    </source>
</reference>
<dbReference type="Gene3D" id="3.40.710.10">
    <property type="entry name" value="DD-peptidase/beta-lactamase superfamily"/>
    <property type="match status" value="1"/>
</dbReference>
<sequence length="173" mass="17692">MASLGADESFYTASLVKLLIALDALHTGGWHAPSARLDASLTEMISASHDGVADALWDSGGRSAIVTVYRSLTQQVPPEASGPILDALAAATNPAADGFPQYFGIPDGLPGGPWAAKQGWMKIRRAVVLNTSGLVASRYVVVLLAEFPLSTSHGRARAALTAGAAAVAPGLAS</sequence>